<accession>A0A517T9Q7</accession>
<dbReference type="AlphaFoldDB" id="A0A517T9Q7"/>
<organism evidence="1 2">
    <name type="scientific">Calycomorphotria hydatis</name>
    <dbReference type="NCBI Taxonomy" id="2528027"/>
    <lineage>
        <taxon>Bacteria</taxon>
        <taxon>Pseudomonadati</taxon>
        <taxon>Planctomycetota</taxon>
        <taxon>Planctomycetia</taxon>
        <taxon>Planctomycetales</taxon>
        <taxon>Planctomycetaceae</taxon>
        <taxon>Calycomorphotria</taxon>
    </lineage>
</organism>
<name>A0A517T9Q7_9PLAN</name>
<evidence type="ECO:0000313" key="2">
    <source>
        <dbReference type="Proteomes" id="UP000319976"/>
    </source>
</evidence>
<evidence type="ECO:0000313" key="1">
    <source>
        <dbReference type="EMBL" id="QDT65110.1"/>
    </source>
</evidence>
<proteinExistence type="predicted"/>
<dbReference type="EMBL" id="CP036316">
    <property type="protein sequence ID" value="QDT65110.1"/>
    <property type="molecule type" value="Genomic_DNA"/>
</dbReference>
<reference evidence="1 2" key="1">
    <citation type="submission" date="2019-02" db="EMBL/GenBank/DDBJ databases">
        <title>Deep-cultivation of Planctomycetes and their phenomic and genomic characterization uncovers novel biology.</title>
        <authorList>
            <person name="Wiegand S."/>
            <person name="Jogler M."/>
            <person name="Boedeker C."/>
            <person name="Pinto D."/>
            <person name="Vollmers J."/>
            <person name="Rivas-Marin E."/>
            <person name="Kohn T."/>
            <person name="Peeters S.H."/>
            <person name="Heuer A."/>
            <person name="Rast P."/>
            <person name="Oberbeckmann S."/>
            <person name="Bunk B."/>
            <person name="Jeske O."/>
            <person name="Meyerdierks A."/>
            <person name="Storesund J.E."/>
            <person name="Kallscheuer N."/>
            <person name="Luecker S."/>
            <person name="Lage O.M."/>
            <person name="Pohl T."/>
            <person name="Merkel B.J."/>
            <person name="Hornburger P."/>
            <person name="Mueller R.-W."/>
            <person name="Bruemmer F."/>
            <person name="Labrenz M."/>
            <person name="Spormann A.M."/>
            <person name="Op den Camp H."/>
            <person name="Overmann J."/>
            <person name="Amann R."/>
            <person name="Jetten M.S.M."/>
            <person name="Mascher T."/>
            <person name="Medema M.H."/>
            <person name="Devos D.P."/>
            <person name="Kaster A.-K."/>
            <person name="Ovreas L."/>
            <person name="Rohde M."/>
            <person name="Galperin M.Y."/>
            <person name="Jogler C."/>
        </authorList>
    </citation>
    <scope>NUCLEOTIDE SEQUENCE [LARGE SCALE GENOMIC DNA]</scope>
    <source>
        <strain evidence="1 2">V22</strain>
    </source>
</reference>
<dbReference type="OrthoDB" id="269293at2"/>
<dbReference type="KEGG" id="chya:V22_23560"/>
<protein>
    <submittedName>
        <fullName evidence="1">Uncharacterized protein</fullName>
    </submittedName>
</protein>
<gene>
    <name evidence="1" type="ORF">V22_23560</name>
</gene>
<sequence length="221" mass="25518">MNYFAHGCRFIDRPYFLAGTACPDWLSAVARRTRLRSRRVRPFVECGSSEQEEFAAGVLQHLHDDDWFHSSRGFAEVSSLLGREFRNLLGPEDRFRPGLLGHIGMEMILDAILLRRDPGRLDQYYASFSQIDPAVIQQAVNSMATRQTTELEKFIPLFIEIRFLDDYVTPAGLLYRLNQVLRRVKLDPLPGEAEAVVEAGFELVAEREFDLLPPERFQWNR</sequence>
<dbReference type="Proteomes" id="UP000319976">
    <property type="component" value="Chromosome"/>
</dbReference>
<keyword evidence="2" id="KW-1185">Reference proteome</keyword>